<keyword evidence="5 11" id="KW-0663">Pyridoxal phosphate</keyword>
<dbReference type="EMBL" id="JYNY01000372">
    <property type="protein sequence ID" value="KJJ84362.1"/>
    <property type="molecule type" value="Genomic_DNA"/>
</dbReference>
<keyword evidence="4" id="KW-0808">Transferase</keyword>
<evidence type="ECO:0000256" key="6">
    <source>
        <dbReference type="ARBA" id="ARBA00037999"/>
    </source>
</evidence>
<dbReference type="InterPro" id="IPR015424">
    <property type="entry name" value="PyrdxlP-dep_Trfase"/>
</dbReference>
<dbReference type="Pfam" id="PF01041">
    <property type="entry name" value="DegT_DnrJ_EryC1"/>
    <property type="match status" value="1"/>
</dbReference>
<evidence type="ECO:0000256" key="9">
    <source>
        <dbReference type="ARBA" id="ARBA00074221"/>
    </source>
</evidence>
<dbReference type="FunFam" id="3.40.640.10:FF:000090">
    <property type="entry name" value="Pyridoxal phosphate-dependent aminotransferase"/>
    <property type="match status" value="1"/>
</dbReference>
<evidence type="ECO:0000256" key="12">
    <source>
        <dbReference type="RuleBase" id="RU004508"/>
    </source>
</evidence>
<dbReference type="AlphaFoldDB" id="A0A0F0CM91"/>
<reference evidence="13 14" key="1">
    <citation type="submission" date="2015-02" db="EMBL/GenBank/DDBJ databases">
        <title>Single-cell genomics of uncultivated deep-branching MTB reveals a conserved set of magnetosome genes.</title>
        <authorList>
            <person name="Kolinko S."/>
            <person name="Richter M."/>
            <person name="Glockner F.O."/>
            <person name="Brachmann A."/>
            <person name="Schuler D."/>
        </authorList>
    </citation>
    <scope>NUCLEOTIDE SEQUENCE [LARGE SCALE GENOMIC DNA]</scope>
    <source>
        <strain evidence="13">SKK-01</strain>
    </source>
</reference>
<evidence type="ECO:0000256" key="4">
    <source>
        <dbReference type="ARBA" id="ARBA00022679"/>
    </source>
</evidence>
<feature type="active site" description="Proton acceptor" evidence="10">
    <location>
        <position position="191"/>
    </location>
</feature>
<comment type="pathway">
    <text evidence="2">Bacterial outer membrane biogenesis; LPS O-antigen biosynthesis.</text>
</comment>
<organism evidence="13 14">
    <name type="scientific">Candidatus Omnitrophus magneticus</name>
    <dbReference type="NCBI Taxonomy" id="1609969"/>
    <lineage>
        <taxon>Bacteria</taxon>
        <taxon>Pseudomonadati</taxon>
        <taxon>Candidatus Omnitrophota</taxon>
        <taxon>Candidatus Omnitrophus</taxon>
    </lineage>
</organism>
<dbReference type="Gene3D" id="3.90.1150.10">
    <property type="entry name" value="Aspartate Aminotransferase, domain 1"/>
    <property type="match status" value="1"/>
</dbReference>
<dbReference type="Proteomes" id="UP000033428">
    <property type="component" value="Unassembled WGS sequence"/>
</dbReference>
<dbReference type="PIRSF" id="PIRSF000390">
    <property type="entry name" value="PLP_StrS"/>
    <property type="match status" value="1"/>
</dbReference>
<dbReference type="PANTHER" id="PTHR30244:SF34">
    <property type="entry name" value="DTDP-4-AMINO-4,6-DIDEOXYGALACTOSE TRANSAMINASE"/>
    <property type="match status" value="1"/>
</dbReference>
<dbReference type="GO" id="GO:0102933">
    <property type="term" value="F:GDP-4-dehydro-6-deoxy-D-mannose-4-aminotransferase activity"/>
    <property type="evidence" value="ECO:0007669"/>
    <property type="project" value="UniProtKB-EC"/>
</dbReference>
<evidence type="ECO:0000256" key="10">
    <source>
        <dbReference type="PIRSR" id="PIRSR000390-1"/>
    </source>
</evidence>
<dbReference type="PATRIC" id="fig|1609969.3.peg.1951"/>
<sequence>MSEPNEFIPIAKPLLDSREATASARAILSGWVTQGPLVADFEKIFSDFTGAPYACAVSSCTTALHIAFLALGIGAGDEVITVSHSFIATANSIRYSDAKPVFIDITPETFNINPSLIEQAITKKTKAILCVHQIGMPCDLEKIIEIAKKHSLKVIEDAACAIGSEINYKGTWSKIGAPHGDIACFSFHPRKVITTGDGGMLTTRDEKLDKKFRLLRQHGMAVPDTKRHNAKEVIFETYDILGYNYRMTDIQAAMGIEQVKRLPEIINKRREIAERYLAALNGIKKIILPKEPAWAKTNWQSFCVRVPGLAQKPIMQYMLDQGIATRRGVMCAHLEEPYKQTSACIINGNLYQSELAQKEGIIIPLYPQMTRKEEERVLSVFKSAINSTQKEKKINCSANIK</sequence>
<dbReference type="Gene3D" id="3.40.640.10">
    <property type="entry name" value="Type I PLP-dependent aspartate aminotransferase-like (Major domain)"/>
    <property type="match status" value="1"/>
</dbReference>
<evidence type="ECO:0000256" key="8">
    <source>
        <dbReference type="ARBA" id="ARBA00066317"/>
    </source>
</evidence>
<gene>
    <name evidence="13" type="ORF">OMAG_001825</name>
</gene>
<evidence type="ECO:0000256" key="3">
    <source>
        <dbReference type="ARBA" id="ARBA00022576"/>
    </source>
</evidence>
<dbReference type="GO" id="GO:0030170">
    <property type="term" value="F:pyridoxal phosphate binding"/>
    <property type="evidence" value="ECO:0007669"/>
    <property type="project" value="TreeGrafter"/>
</dbReference>
<comment type="similarity">
    <text evidence="6 12">Belongs to the DegT/DnrJ/EryC1 family.</text>
</comment>
<keyword evidence="3" id="KW-0032">Aminotransferase</keyword>
<evidence type="ECO:0000256" key="5">
    <source>
        <dbReference type="ARBA" id="ARBA00022898"/>
    </source>
</evidence>
<comment type="caution">
    <text evidence="13">The sequence shown here is derived from an EMBL/GenBank/DDBJ whole genome shotgun (WGS) entry which is preliminary data.</text>
</comment>
<dbReference type="SUPFAM" id="SSF53383">
    <property type="entry name" value="PLP-dependent transferases"/>
    <property type="match status" value="1"/>
</dbReference>
<feature type="modified residue" description="N6-(pyridoxal phosphate)lysine" evidence="11">
    <location>
        <position position="191"/>
    </location>
</feature>
<evidence type="ECO:0000256" key="7">
    <source>
        <dbReference type="ARBA" id="ARBA00051587"/>
    </source>
</evidence>
<evidence type="ECO:0000256" key="2">
    <source>
        <dbReference type="ARBA" id="ARBA00005125"/>
    </source>
</evidence>
<evidence type="ECO:0000256" key="1">
    <source>
        <dbReference type="ARBA" id="ARBA00001933"/>
    </source>
</evidence>
<dbReference type="EC" id="2.6.1.102" evidence="8"/>
<proteinExistence type="inferred from homology"/>
<evidence type="ECO:0000256" key="11">
    <source>
        <dbReference type="PIRSR" id="PIRSR000390-2"/>
    </source>
</evidence>
<dbReference type="InterPro" id="IPR015421">
    <property type="entry name" value="PyrdxlP-dep_Trfase_major"/>
</dbReference>
<evidence type="ECO:0000313" key="14">
    <source>
        <dbReference type="Proteomes" id="UP000033428"/>
    </source>
</evidence>
<dbReference type="PANTHER" id="PTHR30244">
    <property type="entry name" value="TRANSAMINASE"/>
    <property type="match status" value="1"/>
</dbReference>
<dbReference type="GO" id="GO:0000271">
    <property type="term" value="P:polysaccharide biosynthetic process"/>
    <property type="evidence" value="ECO:0007669"/>
    <property type="project" value="TreeGrafter"/>
</dbReference>
<name>A0A0F0CM91_9BACT</name>
<keyword evidence="14" id="KW-1185">Reference proteome</keyword>
<evidence type="ECO:0000313" key="13">
    <source>
        <dbReference type="EMBL" id="KJJ84362.1"/>
    </source>
</evidence>
<comment type="cofactor">
    <cofactor evidence="1">
        <name>pyridoxal 5'-phosphate</name>
        <dbReference type="ChEBI" id="CHEBI:597326"/>
    </cofactor>
</comment>
<accession>A0A0F0CM91</accession>
<dbReference type="InterPro" id="IPR000653">
    <property type="entry name" value="DegT/StrS_aminotransferase"/>
</dbReference>
<dbReference type="InterPro" id="IPR015422">
    <property type="entry name" value="PyrdxlP-dep_Trfase_small"/>
</dbReference>
<protein>
    <recommendedName>
        <fullName evidence="9">GDP-perosamine synthase</fullName>
        <ecNumber evidence="8">2.6.1.102</ecNumber>
    </recommendedName>
</protein>
<comment type="catalytic activity">
    <reaction evidence="7">
        <text>GDP-alpha-D-perosamine + 2-oxoglutarate = GDP-4-dehydro-alpha-D-rhamnose + L-glutamate</text>
        <dbReference type="Rhea" id="RHEA:36779"/>
        <dbReference type="ChEBI" id="CHEBI:16810"/>
        <dbReference type="ChEBI" id="CHEBI:29985"/>
        <dbReference type="ChEBI" id="CHEBI:57964"/>
        <dbReference type="ChEBI" id="CHEBI:73996"/>
        <dbReference type="EC" id="2.6.1.102"/>
    </reaction>
</comment>
<dbReference type="CDD" id="cd00616">
    <property type="entry name" value="AHBA_syn"/>
    <property type="match status" value="1"/>
</dbReference>